<dbReference type="PANTHER" id="PTHR42923:SF47">
    <property type="entry name" value="BLR3003 PROTEIN"/>
    <property type="match status" value="1"/>
</dbReference>
<dbReference type="Pfam" id="PF01593">
    <property type="entry name" value="Amino_oxidase"/>
    <property type="match status" value="1"/>
</dbReference>
<dbReference type="OrthoDB" id="7849608at2"/>
<dbReference type="InterPro" id="IPR036188">
    <property type="entry name" value="FAD/NAD-bd_sf"/>
</dbReference>
<proteinExistence type="predicted"/>
<dbReference type="GO" id="GO:0016491">
    <property type="term" value="F:oxidoreductase activity"/>
    <property type="evidence" value="ECO:0007669"/>
    <property type="project" value="InterPro"/>
</dbReference>
<dbReference type="InterPro" id="IPR050464">
    <property type="entry name" value="Zeta_carotene_desat/Oxidored"/>
</dbReference>
<organism evidence="2 3">
    <name type="scientific">Ectothiorhodospira magna</name>
    <dbReference type="NCBI Taxonomy" id="867345"/>
    <lineage>
        <taxon>Bacteria</taxon>
        <taxon>Pseudomonadati</taxon>
        <taxon>Pseudomonadota</taxon>
        <taxon>Gammaproteobacteria</taxon>
        <taxon>Chromatiales</taxon>
        <taxon>Ectothiorhodospiraceae</taxon>
        <taxon>Ectothiorhodospira</taxon>
    </lineage>
</organism>
<dbReference type="STRING" id="867345.SAMN05421693_11576"/>
<accession>A0A1H9D064</accession>
<dbReference type="EMBL" id="FOFO01000015">
    <property type="protein sequence ID" value="SEQ06824.1"/>
    <property type="molecule type" value="Genomic_DNA"/>
</dbReference>
<feature type="domain" description="Amine oxidase" evidence="1">
    <location>
        <begin position="16"/>
        <end position="433"/>
    </location>
</feature>
<evidence type="ECO:0000313" key="2">
    <source>
        <dbReference type="EMBL" id="SEQ06824.1"/>
    </source>
</evidence>
<dbReference type="RefSeq" id="WP_090206776.1">
    <property type="nucleotide sequence ID" value="NZ_FOFO01000015.1"/>
</dbReference>
<reference evidence="2 3" key="1">
    <citation type="submission" date="2016-10" db="EMBL/GenBank/DDBJ databases">
        <authorList>
            <person name="de Groot N.N."/>
        </authorList>
    </citation>
    <scope>NUCLEOTIDE SEQUENCE [LARGE SCALE GENOMIC DNA]</scope>
    <source>
        <strain evidence="2 3">B7-7</strain>
    </source>
</reference>
<dbReference type="PANTHER" id="PTHR42923">
    <property type="entry name" value="PROTOPORPHYRINOGEN OXIDASE"/>
    <property type="match status" value="1"/>
</dbReference>
<dbReference type="AlphaFoldDB" id="A0A1H9D064"/>
<dbReference type="Proteomes" id="UP000199496">
    <property type="component" value="Unassembled WGS sequence"/>
</dbReference>
<gene>
    <name evidence="2" type="ORF">SAMN05421693_11576</name>
</gene>
<sequence length="446" mass="48236">MGSPDTDIVIVGGGWAGLSAAVHLAQAGRQVTVLEAAPTLGGRARQVNLDGLPLDNGQHLLLGAYTQVLRMLETIGLQESRVFLRLPLDLNMRESGMPEVSLSSLFLPAPFHLLAGLLTARGMSGKDRLQALPGLARLMRWNGPEDMPVSRLLHEHRQPDTLIRQLWVPLCLATLNTHPAEASARLFIAVLQGAFSGHRSHADLLISRVSLGDTLPEPACRYITSRGGTVITGARVQAIDRDGDGFRLQLRAQETYRARQVILATPHPVTARLLANMPTLTDTASHLAALPCEPICTVYLRYPQQTRLSTPFHGMLGTTGQWVFDRRFTGQPGVMAVVISASGPHLALDNAALKAQIQAELHMLFPAWPAPLQGWVIREKQATFKATVDCNRLRPGNRTAEAGLWLAGDYTDNGLPATLEGAVISGLECAKSLLTASKAPTTEQDF</sequence>
<dbReference type="Gene3D" id="3.50.50.60">
    <property type="entry name" value="FAD/NAD(P)-binding domain"/>
    <property type="match status" value="1"/>
</dbReference>
<protein>
    <submittedName>
        <fullName evidence="2">Squalene-associated FAD-dependent desaturase</fullName>
    </submittedName>
</protein>
<dbReference type="SUPFAM" id="SSF51905">
    <property type="entry name" value="FAD/NAD(P)-binding domain"/>
    <property type="match status" value="1"/>
</dbReference>
<dbReference type="NCBIfam" id="TIGR03467">
    <property type="entry name" value="HpnE"/>
    <property type="match status" value="1"/>
</dbReference>
<dbReference type="InterPro" id="IPR002937">
    <property type="entry name" value="Amino_oxidase"/>
</dbReference>
<dbReference type="InterPro" id="IPR017830">
    <property type="entry name" value="SQase_HpnE"/>
</dbReference>
<evidence type="ECO:0000259" key="1">
    <source>
        <dbReference type="Pfam" id="PF01593"/>
    </source>
</evidence>
<name>A0A1H9D064_9GAMM</name>
<evidence type="ECO:0000313" key="3">
    <source>
        <dbReference type="Proteomes" id="UP000199496"/>
    </source>
</evidence>
<keyword evidence="3" id="KW-1185">Reference proteome</keyword>